<feature type="compositionally biased region" description="Pro residues" evidence="1">
    <location>
        <begin position="122"/>
        <end position="134"/>
    </location>
</feature>
<dbReference type="OrthoDB" id="9884835at2"/>
<dbReference type="EMBL" id="CP001737">
    <property type="protein sequence ID" value="ACV76444.1"/>
    <property type="molecule type" value="Genomic_DNA"/>
</dbReference>
<feature type="region of interest" description="Disordered" evidence="1">
    <location>
        <begin position="118"/>
        <end position="138"/>
    </location>
</feature>
<reference evidence="2 3" key="2">
    <citation type="journal article" date="2010" name="Stand. Genomic Sci.">
        <title>Complete genome sequence of Nakamurella multipartita type strain (Y-104).</title>
        <authorList>
            <person name="Tice H."/>
            <person name="Mayilraj S."/>
            <person name="Sims D."/>
            <person name="Lapidus A."/>
            <person name="Nolan M."/>
            <person name="Lucas S."/>
            <person name="Glavina Del Rio T."/>
            <person name="Copeland A."/>
            <person name="Cheng J.F."/>
            <person name="Meincke L."/>
            <person name="Bruce D."/>
            <person name="Goodwin L."/>
            <person name="Pitluck S."/>
            <person name="Ivanova N."/>
            <person name="Mavromatis K."/>
            <person name="Ovchinnikova G."/>
            <person name="Pati A."/>
            <person name="Chen A."/>
            <person name="Palaniappan K."/>
            <person name="Land M."/>
            <person name="Hauser L."/>
            <person name="Chang Y.J."/>
            <person name="Jeffries C.D."/>
            <person name="Detter J.C."/>
            <person name="Brettin T."/>
            <person name="Rohde M."/>
            <person name="Goker M."/>
            <person name="Bristow J."/>
            <person name="Eisen J.A."/>
            <person name="Markowitz V."/>
            <person name="Hugenholtz P."/>
            <person name="Kyrpides N.C."/>
            <person name="Klenk H.P."/>
            <person name="Chen F."/>
        </authorList>
    </citation>
    <scope>NUCLEOTIDE SEQUENCE [LARGE SCALE GENOMIC DNA]</scope>
    <source>
        <strain evidence="3">ATCC 700099 / DSM 44233 / CIP 104796 / JCM 9543 / NBRC 105858 / Y-104</strain>
    </source>
</reference>
<sequence length="204" mass="21758">MSLDLTVSSASPSVPPSAPSAPALRAVGLAAVGRDLDRLSRVLAEPVTAVRRAALVAHIGFLVDQIRVADPDLAERQAGPLSRLRHESRCWSREPGRREALLGTVRQAAAALGPAIAARSDVPPPTGRPDPAPPIALRDLPTQHPTALAYRYFWLLDELPPAAAATVVGRYRGSVRWVLRNVLSGGYNRRAYLMWFGGGTGPAL</sequence>
<organism evidence="2 3">
    <name type="scientific">Nakamurella multipartita (strain ATCC 700099 / DSM 44233 / CIP 104796 / JCM 9543 / NBRC 105858 / Y-104)</name>
    <name type="common">Microsphaera multipartita</name>
    <dbReference type="NCBI Taxonomy" id="479431"/>
    <lineage>
        <taxon>Bacteria</taxon>
        <taxon>Bacillati</taxon>
        <taxon>Actinomycetota</taxon>
        <taxon>Actinomycetes</taxon>
        <taxon>Nakamurellales</taxon>
        <taxon>Nakamurellaceae</taxon>
        <taxon>Nakamurella</taxon>
    </lineage>
</organism>
<dbReference type="HOGENOM" id="CLU_1342082_0_0_11"/>
<dbReference type="AlphaFoldDB" id="C8XHV3"/>
<dbReference type="InParanoid" id="C8XHV3"/>
<protein>
    <submittedName>
        <fullName evidence="2">Uncharacterized protein</fullName>
    </submittedName>
</protein>
<proteinExistence type="predicted"/>
<evidence type="ECO:0000256" key="1">
    <source>
        <dbReference type="SAM" id="MobiDB-lite"/>
    </source>
</evidence>
<feature type="region of interest" description="Disordered" evidence="1">
    <location>
        <begin position="1"/>
        <end position="21"/>
    </location>
</feature>
<evidence type="ECO:0000313" key="3">
    <source>
        <dbReference type="Proteomes" id="UP000002218"/>
    </source>
</evidence>
<gene>
    <name evidence="2" type="ordered locus">Namu_0006</name>
</gene>
<dbReference type="Proteomes" id="UP000002218">
    <property type="component" value="Chromosome"/>
</dbReference>
<evidence type="ECO:0000313" key="2">
    <source>
        <dbReference type="EMBL" id="ACV76444.1"/>
    </source>
</evidence>
<dbReference type="KEGG" id="nml:Namu_0006"/>
<name>C8XHV3_NAKMY</name>
<accession>C8XHV3</accession>
<reference evidence="3" key="1">
    <citation type="submission" date="2009-09" db="EMBL/GenBank/DDBJ databases">
        <title>The complete genome of Nakamurella multipartita DSM 44233.</title>
        <authorList>
            <consortium name="US DOE Joint Genome Institute (JGI-PGF)"/>
            <person name="Lucas S."/>
            <person name="Copeland A."/>
            <person name="Lapidus A."/>
            <person name="Glavina del Rio T."/>
            <person name="Dalin E."/>
            <person name="Tice H."/>
            <person name="Bruce D."/>
            <person name="Goodwin L."/>
            <person name="Pitluck S."/>
            <person name="Kyrpides N."/>
            <person name="Mavromatis K."/>
            <person name="Ivanova N."/>
            <person name="Ovchinnikova G."/>
            <person name="Sims D."/>
            <person name="Meincke L."/>
            <person name="Brettin T."/>
            <person name="Detter J.C."/>
            <person name="Han C."/>
            <person name="Larimer F."/>
            <person name="Land M."/>
            <person name="Hauser L."/>
            <person name="Markowitz V."/>
            <person name="Cheng J.-F."/>
            <person name="Hugenholtz P."/>
            <person name="Woyke T."/>
            <person name="Wu D."/>
            <person name="Klenk H.-P."/>
            <person name="Eisen J.A."/>
        </authorList>
    </citation>
    <scope>NUCLEOTIDE SEQUENCE [LARGE SCALE GENOMIC DNA]</scope>
    <source>
        <strain evidence="3">ATCC 700099 / DSM 44233 / CIP 104796 / JCM 9543 / NBRC 105858 / Y-104</strain>
    </source>
</reference>
<keyword evidence="3" id="KW-1185">Reference proteome</keyword>
<dbReference type="RefSeq" id="WP_012813919.1">
    <property type="nucleotide sequence ID" value="NC_013235.1"/>
</dbReference>